<dbReference type="GO" id="GO:0003677">
    <property type="term" value="F:DNA binding"/>
    <property type="evidence" value="ECO:0007669"/>
    <property type="project" value="UniProtKB-KW"/>
</dbReference>
<dbReference type="InterPro" id="IPR010982">
    <property type="entry name" value="Lambda_DNA-bd_dom_sf"/>
</dbReference>
<evidence type="ECO:0000256" key="1">
    <source>
        <dbReference type="ARBA" id="ARBA00023125"/>
    </source>
</evidence>
<dbReference type="PROSITE" id="PS50943">
    <property type="entry name" value="HTH_CROC1"/>
    <property type="match status" value="1"/>
</dbReference>
<proteinExistence type="predicted"/>
<dbReference type="EMBL" id="FQXD01000004">
    <property type="protein sequence ID" value="SHH15540.1"/>
    <property type="molecule type" value="Genomic_DNA"/>
</dbReference>
<evidence type="ECO:0000259" key="2">
    <source>
        <dbReference type="PROSITE" id="PS50943"/>
    </source>
</evidence>
<dbReference type="SUPFAM" id="SSF47413">
    <property type="entry name" value="lambda repressor-like DNA-binding domains"/>
    <property type="match status" value="1"/>
</dbReference>
<dbReference type="Gene3D" id="1.10.260.40">
    <property type="entry name" value="lambda repressor-like DNA-binding domains"/>
    <property type="match status" value="1"/>
</dbReference>
<dbReference type="AlphaFoldDB" id="A0A1M5QP72"/>
<protein>
    <submittedName>
        <fullName evidence="3">Transcriptional regulator, contains XRE-family HTH domain</fullName>
    </submittedName>
</protein>
<gene>
    <name evidence="3" type="ORF">SAMN05421807_104209</name>
</gene>
<dbReference type="PANTHER" id="PTHR46558">
    <property type="entry name" value="TRACRIPTIONAL REGULATORY PROTEIN-RELATED-RELATED"/>
    <property type="match status" value="1"/>
</dbReference>
<dbReference type="Pfam" id="PF01381">
    <property type="entry name" value="HTH_3"/>
    <property type="match status" value="1"/>
</dbReference>
<dbReference type="Proteomes" id="UP000184079">
    <property type="component" value="Unassembled WGS sequence"/>
</dbReference>
<organism evidence="3 4">
    <name type="scientific">Virgibacillus chiguensis</name>
    <dbReference type="NCBI Taxonomy" id="411959"/>
    <lineage>
        <taxon>Bacteria</taxon>
        <taxon>Bacillati</taxon>
        <taxon>Bacillota</taxon>
        <taxon>Bacilli</taxon>
        <taxon>Bacillales</taxon>
        <taxon>Bacillaceae</taxon>
        <taxon>Virgibacillus</taxon>
    </lineage>
</organism>
<feature type="domain" description="HTH cro/C1-type" evidence="2">
    <location>
        <begin position="12"/>
        <end position="66"/>
    </location>
</feature>
<evidence type="ECO:0000313" key="3">
    <source>
        <dbReference type="EMBL" id="SHH15540.1"/>
    </source>
</evidence>
<dbReference type="SMART" id="SM00530">
    <property type="entry name" value="HTH_XRE"/>
    <property type="match status" value="1"/>
</dbReference>
<dbReference type="OrthoDB" id="72638at2"/>
<accession>A0A1M5QP72</accession>
<dbReference type="RefSeq" id="WP_073006582.1">
    <property type="nucleotide sequence ID" value="NZ_FQXD01000004.1"/>
</dbReference>
<name>A0A1M5QP72_9BACI</name>
<keyword evidence="4" id="KW-1185">Reference proteome</keyword>
<keyword evidence="1" id="KW-0238">DNA-binding</keyword>
<dbReference type="InterPro" id="IPR001387">
    <property type="entry name" value="Cro/C1-type_HTH"/>
</dbReference>
<dbReference type="CDD" id="cd00093">
    <property type="entry name" value="HTH_XRE"/>
    <property type="match status" value="1"/>
</dbReference>
<sequence length="114" mass="13647">MKKNSPVFGNRLKFLRKQRDLKQEDVAKSLGISRARYSHYENNHVEPDIEMLKNLSQFYNVSIDYLVGNSIKNKNKDEVLNIDPELELWYKELPSNGEEDMRRLKKIWDVFKEE</sequence>
<dbReference type="PANTHER" id="PTHR46558:SF11">
    <property type="entry name" value="HTH-TYPE TRANSCRIPTIONAL REGULATOR XRE"/>
    <property type="match status" value="1"/>
</dbReference>
<evidence type="ECO:0000313" key="4">
    <source>
        <dbReference type="Proteomes" id="UP000184079"/>
    </source>
</evidence>
<reference evidence="4" key="1">
    <citation type="submission" date="2016-11" db="EMBL/GenBank/DDBJ databases">
        <authorList>
            <person name="Varghese N."/>
            <person name="Submissions S."/>
        </authorList>
    </citation>
    <scope>NUCLEOTIDE SEQUENCE [LARGE SCALE GENOMIC DNA]</scope>
    <source>
        <strain evidence="4">CGMCC 1.6496</strain>
    </source>
</reference>